<dbReference type="AlphaFoldDB" id="A0A9X4AWI0"/>
<reference evidence="1 2" key="1">
    <citation type="submission" date="2021-04" db="EMBL/GenBank/DDBJ databases">
        <title>Genome analysis of Polyangium sp.</title>
        <authorList>
            <person name="Li Y."/>
            <person name="Wang J."/>
        </authorList>
    </citation>
    <scope>NUCLEOTIDE SEQUENCE [LARGE SCALE GENOMIC DNA]</scope>
    <source>
        <strain evidence="1 2">SDU14</strain>
    </source>
</reference>
<dbReference type="InterPro" id="IPR008551">
    <property type="entry name" value="TANGO2"/>
</dbReference>
<dbReference type="PANTHER" id="PTHR17985">
    <property type="entry name" value="SER/THR-RICH PROTEIN T10 IN DGCR REGION"/>
    <property type="match status" value="1"/>
</dbReference>
<proteinExistence type="predicted"/>
<evidence type="ECO:0000313" key="2">
    <source>
        <dbReference type="Proteomes" id="UP001151081"/>
    </source>
</evidence>
<dbReference type="Proteomes" id="UP001151081">
    <property type="component" value="Unassembled WGS sequence"/>
</dbReference>
<sequence length="265" mass="29233">MCVLFLGFGVHPDFDVVLAANRDEVFARPTRETHFWDEHPEILAGRDLQSGGTWLGVTRSGRFAAITNFRDPAAHHADAKSRGALVVAYLLGEGSPHEYTESLRPHAREYNGFNLIVGTRGEAAYFASQTGESRRLAPGVYGLSNHLLDTPWPKLVQGKGAFTKLVGERPLPEAERFFQMLHSEQGAPDAELPDTGVGLEMERMLAPLFISDARTPPFYGTRSSSVVTFSKMGEVRFLERSFVPGNEPGLVETGFRLAHDDGYAR</sequence>
<gene>
    <name evidence="1" type="ORF">KEG57_43265</name>
</gene>
<protein>
    <submittedName>
        <fullName evidence="1">NRDE family protein</fullName>
    </submittedName>
</protein>
<evidence type="ECO:0000313" key="1">
    <source>
        <dbReference type="EMBL" id="MDC3987368.1"/>
    </source>
</evidence>
<comment type="caution">
    <text evidence="1">The sequence shown here is derived from an EMBL/GenBank/DDBJ whole genome shotgun (WGS) entry which is preliminary data.</text>
</comment>
<dbReference type="Pfam" id="PF05742">
    <property type="entry name" value="TANGO2"/>
    <property type="match status" value="1"/>
</dbReference>
<dbReference type="EMBL" id="JAGTJJ010000052">
    <property type="protein sequence ID" value="MDC3987368.1"/>
    <property type="molecule type" value="Genomic_DNA"/>
</dbReference>
<organism evidence="1 2">
    <name type="scientific">Polyangium jinanense</name>
    <dbReference type="NCBI Taxonomy" id="2829994"/>
    <lineage>
        <taxon>Bacteria</taxon>
        <taxon>Pseudomonadati</taxon>
        <taxon>Myxococcota</taxon>
        <taxon>Polyangia</taxon>
        <taxon>Polyangiales</taxon>
        <taxon>Polyangiaceae</taxon>
        <taxon>Polyangium</taxon>
    </lineage>
</organism>
<keyword evidence="2" id="KW-1185">Reference proteome</keyword>
<dbReference type="PANTHER" id="PTHR17985:SF8">
    <property type="entry name" value="TRANSPORT AND GOLGI ORGANIZATION PROTEIN 2 HOMOLOG"/>
    <property type="match status" value="1"/>
</dbReference>
<name>A0A9X4AWI0_9BACT</name>
<accession>A0A9X4AWI0</accession>
<dbReference type="RefSeq" id="WP_272426823.1">
    <property type="nucleotide sequence ID" value="NZ_JAGTJJ010000052.1"/>
</dbReference>